<dbReference type="GO" id="GO:0060271">
    <property type="term" value="P:cilium assembly"/>
    <property type="evidence" value="ECO:0007669"/>
    <property type="project" value="TreeGrafter"/>
</dbReference>
<dbReference type="OrthoDB" id="551053at2759"/>
<keyword evidence="3" id="KW-0406">Ion transport</keyword>
<feature type="coiled-coil region" evidence="1">
    <location>
        <begin position="215"/>
        <end position="326"/>
    </location>
</feature>
<dbReference type="InterPro" id="IPR031887">
    <property type="entry name" value="SDCCAG8"/>
</dbReference>
<evidence type="ECO:0000313" key="3">
    <source>
        <dbReference type="EMBL" id="CAB4001166.1"/>
    </source>
</evidence>
<organism evidence="3 4">
    <name type="scientific">Paramuricea clavata</name>
    <name type="common">Red gorgonian</name>
    <name type="synonym">Violescent sea-whip</name>
    <dbReference type="NCBI Taxonomy" id="317549"/>
    <lineage>
        <taxon>Eukaryota</taxon>
        <taxon>Metazoa</taxon>
        <taxon>Cnidaria</taxon>
        <taxon>Anthozoa</taxon>
        <taxon>Octocorallia</taxon>
        <taxon>Malacalcyonacea</taxon>
        <taxon>Plexauridae</taxon>
        <taxon>Paramuricea</taxon>
    </lineage>
</organism>
<protein>
    <submittedName>
        <fullName evidence="3">Sodium channel and clathrin linker 1-like</fullName>
    </submittedName>
</protein>
<keyword evidence="3" id="KW-0407">Ion channel</keyword>
<reference evidence="3" key="1">
    <citation type="submission" date="2020-04" db="EMBL/GenBank/DDBJ databases">
        <authorList>
            <person name="Alioto T."/>
            <person name="Alioto T."/>
            <person name="Gomez Garrido J."/>
        </authorList>
    </citation>
    <scope>NUCLEOTIDE SEQUENCE</scope>
    <source>
        <strain evidence="3">A484AB</strain>
    </source>
</reference>
<dbReference type="Proteomes" id="UP001152795">
    <property type="component" value="Unassembled WGS sequence"/>
</dbReference>
<feature type="region of interest" description="Disordered" evidence="2">
    <location>
        <begin position="691"/>
        <end position="766"/>
    </location>
</feature>
<dbReference type="GO" id="GO:0005813">
    <property type="term" value="C:centrosome"/>
    <property type="evidence" value="ECO:0007669"/>
    <property type="project" value="InterPro"/>
</dbReference>
<dbReference type="GO" id="GO:0007098">
    <property type="term" value="P:centrosome cycle"/>
    <property type="evidence" value="ECO:0007669"/>
    <property type="project" value="InterPro"/>
</dbReference>
<feature type="coiled-coil region" evidence="1">
    <location>
        <begin position="152"/>
        <end position="179"/>
    </location>
</feature>
<feature type="coiled-coil region" evidence="1">
    <location>
        <begin position="62"/>
        <end position="96"/>
    </location>
</feature>
<dbReference type="AlphaFoldDB" id="A0A6S7HAG8"/>
<dbReference type="PANTHER" id="PTHR35970:SF1">
    <property type="entry name" value="SODIUM CHANNEL AND CLATHRIN LINKER 1"/>
    <property type="match status" value="1"/>
</dbReference>
<evidence type="ECO:0000256" key="2">
    <source>
        <dbReference type="SAM" id="MobiDB-lite"/>
    </source>
</evidence>
<accession>A0A6S7HAG8</accession>
<keyword evidence="1" id="KW-0175">Coiled coil</keyword>
<evidence type="ECO:0000313" key="4">
    <source>
        <dbReference type="Proteomes" id="UP001152795"/>
    </source>
</evidence>
<keyword evidence="4" id="KW-1185">Reference proteome</keyword>
<dbReference type="PANTHER" id="PTHR35970">
    <property type="entry name" value="SODIUM CHANNEL AND CLATHRIN LINKER 1"/>
    <property type="match status" value="1"/>
</dbReference>
<proteinExistence type="predicted"/>
<feature type="compositionally biased region" description="Polar residues" evidence="2">
    <location>
        <begin position="712"/>
        <end position="724"/>
    </location>
</feature>
<dbReference type="EMBL" id="CACRXK020004018">
    <property type="protein sequence ID" value="CAB4001166.1"/>
    <property type="molecule type" value="Genomic_DNA"/>
</dbReference>
<comment type="caution">
    <text evidence="3">The sequence shown here is derived from an EMBL/GenBank/DDBJ whole genome shotgun (WGS) entry which is preliminary data.</text>
</comment>
<feature type="coiled-coil region" evidence="1">
    <location>
        <begin position="381"/>
        <end position="542"/>
    </location>
</feature>
<dbReference type="Pfam" id="PF15964">
    <property type="entry name" value="CCCAP"/>
    <property type="match status" value="1"/>
</dbReference>
<dbReference type="GO" id="GO:0034220">
    <property type="term" value="P:monoatomic ion transmembrane transport"/>
    <property type="evidence" value="ECO:0007669"/>
    <property type="project" value="UniProtKB-KW"/>
</dbReference>
<dbReference type="InterPro" id="IPR038911">
    <property type="entry name" value="SCLT1"/>
</dbReference>
<keyword evidence="3" id="KW-0813">Transport</keyword>
<evidence type="ECO:0000256" key="1">
    <source>
        <dbReference type="SAM" id="Coils"/>
    </source>
</evidence>
<dbReference type="GO" id="GO:0045162">
    <property type="term" value="P:clustering of voltage-gated sodium channels"/>
    <property type="evidence" value="ECO:0007669"/>
    <property type="project" value="InterPro"/>
</dbReference>
<sequence length="766" mass="89691">MEIERKNSSDEYTEFLQNQVSRLNSVLSAYQRKYLPVRDEEVKSEDPLHPWLSDSSVLSPLLIEYDNTIRNLKNELNQYKREQASLKERISEVVHENGKMLQERRLALEREMGTARTGMESEKTAVDSNILDNLQHQLEITTKERDYNSEMLEKTSQELEELHRVHKEMAEELASKLDEAKYLQNDLLKARRFAEQLQVTNRKLQVEYDQFLVTAEAQDQEVESSREEIRRNKTELKSLTSANEDLKRRLSALQGQTKLREKDKALLSSKEQDVESRLEEYRTKVIELESRLTSSMGMCKRVQEQNTALEERIEALLKKSLEQERVEYEAGKHVRESMQLVENAVLERDQVLVREKQKSEEVNRLHEVIQKLLHDAGTKTKEEVRKVKDHCNKNLQKLMEELQYMEMEGAEKQAQLERALREKGAVEKELEKIYQEGPSEITRTGMTFEQLQKKIIIAEKTKEEALQARESLTSLMHKMEKKHDRQKTQLLLQNEELKKRVKQLISESEDIATNRLMLIDEIDNLKRELLLSQTVQEQLKQKSVTEVASLEQRHKVKERHFEEKLQNVEGMNAHSVNELREMLTAQQRMGFKWKEESQVLSKKFEETVASLRNEISKQTKRNDLTSRELVETKRKSKQMEDTLLSTKALLEKAHSIAADAETRAEAASKQVETLLNRERQLLEDRKKLHQELEKARVRRSRPSSVKRFTDGLPSSSFASQQARRNSNHRDHVTSSMEDQNHYAGSNLEFDRGMAGHSSEGYYNPRR</sequence>
<dbReference type="GO" id="GO:0005814">
    <property type="term" value="C:centriole"/>
    <property type="evidence" value="ECO:0007669"/>
    <property type="project" value="TreeGrafter"/>
</dbReference>
<name>A0A6S7HAG8_PARCT</name>
<gene>
    <name evidence="3" type="ORF">PACLA_8A069079</name>
</gene>